<sequence length="166" mass="18541">MKRSLYLLLTVISSISSVSHAEEMTPLPSHKIAYPQGWQTWSSIAVSHRTDNNTVRAILGNKVAVNAARSGKQMPWPDGAILAKVVWKAGELTHWPQAIGPKAFVHAEFMFKDSVKYADTYGWGWARWVGAEQTPFEGGMQVCISCHTPVKGKDWVFTEPAWFPNK</sequence>
<evidence type="ECO:0000259" key="2">
    <source>
        <dbReference type="Pfam" id="PF16694"/>
    </source>
</evidence>
<feature type="domain" description="Cytochrome P460" evidence="2">
    <location>
        <begin position="35"/>
        <end position="158"/>
    </location>
</feature>
<dbReference type="Proteomes" id="UP000474778">
    <property type="component" value="Unassembled WGS sequence"/>
</dbReference>
<organism evidence="3 4">
    <name type="scientific">Shewanella insulae</name>
    <dbReference type="NCBI Taxonomy" id="2681496"/>
    <lineage>
        <taxon>Bacteria</taxon>
        <taxon>Pseudomonadati</taxon>
        <taxon>Pseudomonadota</taxon>
        <taxon>Gammaproteobacteria</taxon>
        <taxon>Alteromonadales</taxon>
        <taxon>Shewanellaceae</taxon>
        <taxon>Shewanella</taxon>
    </lineage>
</organism>
<dbReference type="Gene3D" id="3.50.70.20">
    <property type="entry name" value="Cytochrome P460"/>
    <property type="match status" value="1"/>
</dbReference>
<name>A0A6L7HZD6_9GAMM</name>
<reference evidence="3 4" key="1">
    <citation type="submission" date="2019-12" db="EMBL/GenBank/DDBJ databases">
        <title>Shewanella insulae sp. nov., isolated from a tidal flat.</title>
        <authorList>
            <person name="Yoon J.-H."/>
        </authorList>
    </citation>
    <scope>NUCLEOTIDE SEQUENCE [LARGE SCALE GENOMIC DNA]</scope>
    <source>
        <strain evidence="3 4">JBTF-M18</strain>
    </source>
</reference>
<comment type="caution">
    <text evidence="3">The sequence shown here is derived from an EMBL/GenBank/DDBJ whole genome shotgun (WGS) entry which is preliminary data.</text>
</comment>
<evidence type="ECO:0000313" key="4">
    <source>
        <dbReference type="Proteomes" id="UP000474778"/>
    </source>
</evidence>
<dbReference type="CDD" id="cd20753">
    <property type="entry name" value="cyt_P460_Mc-like"/>
    <property type="match status" value="1"/>
</dbReference>
<keyword evidence="1" id="KW-0732">Signal</keyword>
<dbReference type="EMBL" id="WRPA01000010">
    <property type="protein sequence ID" value="MXR69370.1"/>
    <property type="molecule type" value="Genomic_DNA"/>
</dbReference>
<feature type="chain" id="PRO_5026838822" evidence="1">
    <location>
        <begin position="22"/>
        <end position="166"/>
    </location>
</feature>
<accession>A0A6L7HZD6</accession>
<keyword evidence="4" id="KW-1185">Reference proteome</keyword>
<dbReference type="InterPro" id="IPR032033">
    <property type="entry name" value="Cytochrome_P460"/>
</dbReference>
<dbReference type="AlphaFoldDB" id="A0A6L7HZD6"/>
<gene>
    <name evidence="3" type="ORF">GNT65_11865</name>
</gene>
<dbReference type="InterPro" id="IPR038142">
    <property type="entry name" value="Cytochrome_P460_sp"/>
</dbReference>
<evidence type="ECO:0000256" key="1">
    <source>
        <dbReference type="SAM" id="SignalP"/>
    </source>
</evidence>
<feature type="signal peptide" evidence="1">
    <location>
        <begin position="1"/>
        <end position="21"/>
    </location>
</feature>
<evidence type="ECO:0000313" key="3">
    <source>
        <dbReference type="EMBL" id="MXR69370.1"/>
    </source>
</evidence>
<protein>
    <submittedName>
        <fullName evidence="3">Cytochrome P460</fullName>
    </submittedName>
</protein>
<proteinExistence type="predicted"/>
<dbReference type="Pfam" id="PF16694">
    <property type="entry name" value="Cytochrome_P460"/>
    <property type="match status" value="1"/>
</dbReference>